<protein>
    <submittedName>
        <fullName evidence="2">Uncharacterized protein</fullName>
    </submittedName>
</protein>
<keyword evidence="1" id="KW-1133">Transmembrane helix</keyword>
<organism evidence="2 3">
    <name type="scientific">Kurthia sibirica</name>
    <dbReference type="NCBI Taxonomy" id="202750"/>
    <lineage>
        <taxon>Bacteria</taxon>
        <taxon>Bacillati</taxon>
        <taxon>Bacillota</taxon>
        <taxon>Bacilli</taxon>
        <taxon>Bacillales</taxon>
        <taxon>Caryophanaceae</taxon>
        <taxon>Kurthia</taxon>
    </lineage>
</organism>
<evidence type="ECO:0000313" key="2">
    <source>
        <dbReference type="EMBL" id="PWI24466.1"/>
    </source>
</evidence>
<comment type="caution">
    <text evidence="2">The sequence shown here is derived from an EMBL/GenBank/DDBJ whole genome shotgun (WGS) entry which is preliminary data.</text>
</comment>
<feature type="transmembrane region" description="Helical" evidence="1">
    <location>
        <begin position="6"/>
        <end position="25"/>
    </location>
</feature>
<accession>A0A2U3AIT7</accession>
<sequence length="72" mass="8408">METLIGFGLIIFFLVNFFVMINQIYKEIKENKKSFFRMLIFVPLELLLGTYGFYVAIVMGSLIIGIILVFYN</sequence>
<dbReference type="EMBL" id="QFVR01000021">
    <property type="protein sequence ID" value="PWI24466.1"/>
    <property type="molecule type" value="Genomic_DNA"/>
</dbReference>
<dbReference type="AlphaFoldDB" id="A0A2U3AIT7"/>
<keyword evidence="3" id="KW-1185">Reference proteome</keyword>
<evidence type="ECO:0000256" key="1">
    <source>
        <dbReference type="SAM" id="Phobius"/>
    </source>
</evidence>
<keyword evidence="1" id="KW-0812">Transmembrane</keyword>
<keyword evidence="1" id="KW-0472">Membrane</keyword>
<dbReference type="Proteomes" id="UP000245938">
    <property type="component" value="Unassembled WGS sequence"/>
</dbReference>
<feature type="transmembrane region" description="Helical" evidence="1">
    <location>
        <begin position="46"/>
        <end position="71"/>
    </location>
</feature>
<proteinExistence type="predicted"/>
<reference evidence="2 3" key="1">
    <citation type="submission" date="2018-05" db="EMBL/GenBank/DDBJ databases">
        <title>Kurthia sibirica genome sequence.</title>
        <authorList>
            <person name="Maclea K.S."/>
            <person name="Goen A.E."/>
        </authorList>
    </citation>
    <scope>NUCLEOTIDE SEQUENCE [LARGE SCALE GENOMIC DNA]</scope>
    <source>
        <strain evidence="2 3">ATCC 49154</strain>
    </source>
</reference>
<evidence type="ECO:0000313" key="3">
    <source>
        <dbReference type="Proteomes" id="UP000245938"/>
    </source>
</evidence>
<gene>
    <name evidence="2" type="ORF">DEX24_13465</name>
</gene>
<name>A0A2U3AIT7_9BACL</name>